<dbReference type="PANTHER" id="PTHR40392:SF1">
    <property type="entry name" value="2-PHOSPHO-L-LACTATE GUANYLYLTRANSFERASE"/>
    <property type="match status" value="1"/>
</dbReference>
<evidence type="ECO:0000256" key="4">
    <source>
        <dbReference type="ARBA" id="ARBA00023134"/>
    </source>
</evidence>
<dbReference type="AlphaFoldDB" id="A0A101FWV2"/>
<dbReference type="InterPro" id="IPR029044">
    <property type="entry name" value="Nucleotide-diphossugar_trans"/>
</dbReference>
<evidence type="ECO:0000256" key="5">
    <source>
        <dbReference type="HAMAP-Rule" id="MF_02114"/>
    </source>
</evidence>
<dbReference type="Pfam" id="PF01983">
    <property type="entry name" value="CofC"/>
    <property type="match status" value="1"/>
</dbReference>
<comment type="function">
    <text evidence="5">Guanylyltransferase that catalyzes the activation of phosphoenolpyruvate (PEP) as enolpyruvoyl-2-diphospho-5'-guanosine, via the condensation of PEP with GTP. It is involved in the biosynthesis of coenzyme F420, a hydride carrier cofactor.</text>
</comment>
<dbReference type="GO" id="GO:0005525">
    <property type="term" value="F:GTP binding"/>
    <property type="evidence" value="ECO:0007669"/>
    <property type="project" value="UniProtKB-KW"/>
</dbReference>
<protein>
    <recommendedName>
        <fullName evidence="5">Phosphoenolpyruvate guanylyltransferase</fullName>
        <shortName evidence="5">PEP guanylyltransferase</shortName>
        <ecNumber evidence="5">2.7.7.105</ecNumber>
    </recommendedName>
</protein>
<dbReference type="GO" id="GO:0043814">
    <property type="term" value="F:phospholactate guanylyltransferase activity"/>
    <property type="evidence" value="ECO:0007669"/>
    <property type="project" value="InterPro"/>
</dbReference>
<gene>
    <name evidence="5" type="primary">fbiD</name>
    <name evidence="6" type="ORF">XD73_1190</name>
</gene>
<keyword evidence="2 5" id="KW-0548">Nucleotidyltransferase</keyword>
<dbReference type="PANTHER" id="PTHR40392">
    <property type="entry name" value="2-PHOSPHO-L-LACTATE GUANYLYLTRANSFERASE"/>
    <property type="match status" value="1"/>
</dbReference>
<organism evidence="6 7">
    <name type="scientific">Anaerolinea thermophila</name>
    <dbReference type="NCBI Taxonomy" id="167964"/>
    <lineage>
        <taxon>Bacteria</taxon>
        <taxon>Bacillati</taxon>
        <taxon>Chloroflexota</taxon>
        <taxon>Anaerolineae</taxon>
        <taxon>Anaerolineales</taxon>
        <taxon>Anaerolineaceae</taxon>
        <taxon>Anaerolinea</taxon>
    </lineage>
</organism>
<dbReference type="Proteomes" id="UP000064249">
    <property type="component" value="Unassembled WGS sequence"/>
</dbReference>
<keyword evidence="4 5" id="KW-0342">GTP-binding</keyword>
<sequence>MSLWAIVPVKPLRRGKSRLSEILSEDERYQLNHFLFIHTIDVLKKVEGISDILVVSRDSDVLTEARDLDVRTVTENGTPELNNALRRASLFSTVFSTEGVLIVPADLPLLTPDDVKGFLDSKPAPPSAVISPDRRREGTNMLLIDPADLITFSFGQASFDIHCALVKEKGARLVVYENERIALDLDVPEDYTILREKAVLPVFL</sequence>
<comment type="catalytic activity">
    <reaction evidence="5">
        <text>phosphoenolpyruvate + GTP + H(+) = enolpyruvoyl-2-diphospho-5'-guanosine + diphosphate</text>
        <dbReference type="Rhea" id="RHEA:30519"/>
        <dbReference type="ChEBI" id="CHEBI:15378"/>
        <dbReference type="ChEBI" id="CHEBI:33019"/>
        <dbReference type="ChEBI" id="CHEBI:37565"/>
        <dbReference type="ChEBI" id="CHEBI:58702"/>
        <dbReference type="ChEBI" id="CHEBI:143701"/>
        <dbReference type="EC" id="2.7.7.105"/>
    </reaction>
</comment>
<name>A0A101FWV2_9CHLR</name>
<comment type="pathway">
    <text evidence="5">Cofactor biosynthesis; coenzyme F420 biosynthesis.</text>
</comment>
<evidence type="ECO:0000313" key="7">
    <source>
        <dbReference type="Proteomes" id="UP000064249"/>
    </source>
</evidence>
<dbReference type="NCBIfam" id="TIGR03552">
    <property type="entry name" value="F420_cofC"/>
    <property type="match status" value="1"/>
</dbReference>
<accession>A0A101FWV2</accession>
<dbReference type="EC" id="2.7.7.105" evidence="5"/>
<dbReference type="InterPro" id="IPR002835">
    <property type="entry name" value="CofC"/>
</dbReference>
<proteinExistence type="inferred from homology"/>
<dbReference type="GO" id="GO:0052645">
    <property type="term" value="P:F420-0 metabolic process"/>
    <property type="evidence" value="ECO:0007669"/>
    <property type="project" value="UniProtKB-UniRule"/>
</dbReference>
<dbReference type="Gene3D" id="3.90.550.10">
    <property type="entry name" value="Spore Coat Polysaccharide Biosynthesis Protein SpsA, Chain A"/>
    <property type="match status" value="1"/>
</dbReference>
<keyword evidence="3 5" id="KW-0547">Nucleotide-binding</keyword>
<evidence type="ECO:0000256" key="1">
    <source>
        <dbReference type="ARBA" id="ARBA00022679"/>
    </source>
</evidence>
<dbReference type="SUPFAM" id="SSF53448">
    <property type="entry name" value="Nucleotide-diphospho-sugar transferases"/>
    <property type="match status" value="1"/>
</dbReference>
<comment type="caution">
    <text evidence="6">The sequence shown here is derived from an EMBL/GenBank/DDBJ whole genome shotgun (WGS) entry which is preliminary data.</text>
</comment>
<evidence type="ECO:0000256" key="2">
    <source>
        <dbReference type="ARBA" id="ARBA00022695"/>
    </source>
</evidence>
<dbReference type="UniPathway" id="UPA00071"/>
<evidence type="ECO:0000256" key="3">
    <source>
        <dbReference type="ARBA" id="ARBA00022741"/>
    </source>
</evidence>
<dbReference type="HAMAP" id="MF_02114">
    <property type="entry name" value="CofC"/>
    <property type="match status" value="1"/>
</dbReference>
<keyword evidence="1 5" id="KW-0808">Transferase</keyword>
<dbReference type="EMBL" id="LGFU01000109">
    <property type="protein sequence ID" value="KUK45939.1"/>
    <property type="molecule type" value="Genomic_DNA"/>
</dbReference>
<comment type="similarity">
    <text evidence="5">Belongs to the CofC family.</text>
</comment>
<evidence type="ECO:0000313" key="6">
    <source>
        <dbReference type="EMBL" id="KUK45939.1"/>
    </source>
</evidence>
<reference evidence="6 7" key="1">
    <citation type="journal article" date="2015" name="MBio">
        <title>Genome-Resolved Metagenomic Analysis Reveals Roles for Candidate Phyla and Other Microbial Community Members in Biogeochemical Transformations in Oil Reservoirs.</title>
        <authorList>
            <person name="Hu P."/>
            <person name="Tom L."/>
            <person name="Singh A."/>
            <person name="Thomas B.C."/>
            <person name="Baker B.J."/>
            <person name="Piceno Y.M."/>
            <person name="Andersen G.L."/>
            <person name="Banfield J.F."/>
        </authorList>
    </citation>
    <scope>NUCLEOTIDE SEQUENCE [LARGE SCALE GENOMIC DNA]</scope>
    <source>
        <strain evidence="6">46_16</strain>
    </source>
</reference>